<gene>
    <name evidence="3" type="ORF">LXD69_02090</name>
</gene>
<feature type="transmembrane region" description="Helical" evidence="2">
    <location>
        <begin position="145"/>
        <end position="166"/>
    </location>
</feature>
<proteinExistence type="predicted"/>
<dbReference type="EMBL" id="CP090145">
    <property type="protein sequence ID" value="UOX34318.1"/>
    <property type="molecule type" value="Genomic_DNA"/>
</dbReference>
<keyword evidence="2" id="KW-0812">Transmembrane</keyword>
<keyword evidence="2" id="KW-0472">Membrane</keyword>
<sequence>MKSFNQLFSLKKAESIDNNSVFENNENSEDKERIRITYYQSGFAASVKATGRPIVFKACLENLYHSFEDQCRKQNDEQERLKQPYREEQEKAKIELKKYETGLLIHEKKEEEINKSIEELKFEIVEVRKNPEKYLDGIKGLTAQFYIGLVLLLPITLYLLVFYVSASYSSFFKEFTDDSLTAAIFDKDAFNNAFNDSWLEGILVVTIPFVFMGLGYIIHMIQKGKGIKNTIRLVSLFTLTFLFDGLLAYIIEKKIYDFNKTPDSPLYNLQIALGEAEFWMIIFAGFVVYVIWGLVFDFVMKEFEKLDAIKVFIRSKKEEIKNLENQLTKVIEKINELKNKVIDEAGKISILHSKIAGFIFPVKEYLNYHNQYKEGWFQAIGTEIALAINEKELLLHNCEATANKHLEELNLINPDFQHLVYSKN</sequence>
<evidence type="ECO:0000313" key="4">
    <source>
        <dbReference type="Proteomes" id="UP000830454"/>
    </source>
</evidence>
<dbReference type="RefSeq" id="WP_246917116.1">
    <property type="nucleotide sequence ID" value="NZ_CP090145.1"/>
</dbReference>
<accession>A0ABY4HN87</accession>
<name>A0ABY4HN87_9FLAO</name>
<feature type="coiled-coil region" evidence="1">
    <location>
        <begin position="306"/>
        <end position="340"/>
    </location>
</feature>
<dbReference type="Proteomes" id="UP000830454">
    <property type="component" value="Chromosome"/>
</dbReference>
<organism evidence="3 4">
    <name type="scientific">Flavobacterium sediminilitoris</name>
    <dbReference type="NCBI Taxonomy" id="2024526"/>
    <lineage>
        <taxon>Bacteria</taxon>
        <taxon>Pseudomonadati</taxon>
        <taxon>Bacteroidota</taxon>
        <taxon>Flavobacteriia</taxon>
        <taxon>Flavobacteriales</taxon>
        <taxon>Flavobacteriaceae</taxon>
        <taxon>Flavobacterium</taxon>
    </lineage>
</organism>
<feature type="transmembrane region" description="Helical" evidence="2">
    <location>
        <begin position="230"/>
        <end position="251"/>
    </location>
</feature>
<feature type="transmembrane region" description="Helical" evidence="2">
    <location>
        <begin position="198"/>
        <end position="218"/>
    </location>
</feature>
<protein>
    <submittedName>
        <fullName evidence="3">ABC transporter permease</fullName>
    </submittedName>
</protein>
<reference evidence="3" key="1">
    <citation type="submission" date="2021-12" db="EMBL/GenBank/DDBJ databases">
        <authorList>
            <person name="Cha I.-T."/>
            <person name="Lee K.-E."/>
            <person name="Park S.-J."/>
        </authorList>
    </citation>
    <scope>NUCLEOTIDE SEQUENCE</scope>
    <source>
        <strain evidence="3">YSM-43</strain>
    </source>
</reference>
<keyword evidence="4" id="KW-1185">Reference proteome</keyword>
<feature type="transmembrane region" description="Helical" evidence="2">
    <location>
        <begin position="278"/>
        <end position="300"/>
    </location>
</feature>
<reference evidence="3" key="2">
    <citation type="submission" date="2022-04" db="EMBL/GenBank/DDBJ databases">
        <title>Complete Genome Sequence of Flavobacterium sediminilitoris YSM-43, Isolated from a Tidal Sediment.</title>
        <authorList>
            <person name="Lee P.A."/>
        </authorList>
    </citation>
    <scope>NUCLEOTIDE SEQUENCE</scope>
    <source>
        <strain evidence="3">YSM-43</strain>
    </source>
</reference>
<evidence type="ECO:0000313" key="3">
    <source>
        <dbReference type="EMBL" id="UOX34318.1"/>
    </source>
</evidence>
<keyword evidence="1" id="KW-0175">Coiled coil</keyword>
<keyword evidence="2" id="KW-1133">Transmembrane helix</keyword>
<evidence type="ECO:0000256" key="1">
    <source>
        <dbReference type="SAM" id="Coils"/>
    </source>
</evidence>
<evidence type="ECO:0000256" key="2">
    <source>
        <dbReference type="SAM" id="Phobius"/>
    </source>
</evidence>